<evidence type="ECO:0000313" key="7">
    <source>
        <dbReference type="Proteomes" id="UP000708208"/>
    </source>
</evidence>
<organism evidence="6 7">
    <name type="scientific">Allacma fusca</name>
    <dbReference type="NCBI Taxonomy" id="39272"/>
    <lineage>
        <taxon>Eukaryota</taxon>
        <taxon>Metazoa</taxon>
        <taxon>Ecdysozoa</taxon>
        <taxon>Arthropoda</taxon>
        <taxon>Hexapoda</taxon>
        <taxon>Collembola</taxon>
        <taxon>Symphypleona</taxon>
        <taxon>Sminthuridae</taxon>
        <taxon>Allacma</taxon>
    </lineage>
</organism>
<keyword evidence="3" id="KW-0862">Zinc</keyword>
<protein>
    <recommendedName>
        <fullName evidence="5">C2HC/C3H-type domain-containing protein</fullName>
    </recommendedName>
</protein>
<name>A0A8J2KN48_9HEXA</name>
<sequence length="184" mass="20906">MGSRKPPRESQPAINHAFKKSQDLIPSQNPFNGPNSVYDRNGGIIVRTIVHLDPDSDLFMKVAQRAYQDHERSLVPCLKCGRKFFPDRIETHERNCAATKLTDPKEPAENSLGEIRNHWIFQGVNVGNNHLMISDFPCTQGIRTTVDVIYLERVVRVKEFLRLRLCWVFGNQVVVRASGAVGPR</sequence>
<proteinExistence type="predicted"/>
<dbReference type="EMBL" id="CAJVCH010396475">
    <property type="protein sequence ID" value="CAG7817535.1"/>
    <property type="molecule type" value="Genomic_DNA"/>
</dbReference>
<evidence type="ECO:0000256" key="4">
    <source>
        <dbReference type="PROSITE-ProRule" id="PRU01371"/>
    </source>
</evidence>
<comment type="caution">
    <text evidence="6">The sequence shown here is derived from an EMBL/GenBank/DDBJ whole genome shotgun (WGS) entry which is preliminary data.</text>
</comment>
<keyword evidence="1" id="KW-0479">Metal-binding</keyword>
<dbReference type="OrthoDB" id="265955at2759"/>
<keyword evidence="2 4" id="KW-0863">Zinc-finger</keyword>
<dbReference type="AlphaFoldDB" id="A0A8J2KN48"/>
<feature type="domain" description="C2HC/C3H-type" evidence="5">
    <location>
        <begin position="73"/>
        <end position="102"/>
    </location>
</feature>
<evidence type="ECO:0000256" key="2">
    <source>
        <dbReference type="ARBA" id="ARBA00022771"/>
    </source>
</evidence>
<evidence type="ECO:0000256" key="3">
    <source>
        <dbReference type="ARBA" id="ARBA00022833"/>
    </source>
</evidence>
<dbReference type="PROSITE" id="PS52027">
    <property type="entry name" value="ZF_C2HC_C3H"/>
    <property type="match status" value="1"/>
</dbReference>
<dbReference type="GO" id="GO:0008270">
    <property type="term" value="F:zinc ion binding"/>
    <property type="evidence" value="ECO:0007669"/>
    <property type="project" value="UniProtKB-KW"/>
</dbReference>
<dbReference type="Proteomes" id="UP000708208">
    <property type="component" value="Unassembled WGS sequence"/>
</dbReference>
<evidence type="ECO:0000256" key="1">
    <source>
        <dbReference type="ARBA" id="ARBA00022723"/>
    </source>
</evidence>
<keyword evidence="7" id="KW-1185">Reference proteome</keyword>
<dbReference type="InterPro" id="IPR049899">
    <property type="entry name" value="Znf_C2HC_C3H"/>
</dbReference>
<reference evidence="6" key="1">
    <citation type="submission" date="2021-06" db="EMBL/GenBank/DDBJ databases">
        <authorList>
            <person name="Hodson N. C."/>
            <person name="Mongue J. A."/>
            <person name="Jaron S. K."/>
        </authorList>
    </citation>
    <scope>NUCLEOTIDE SEQUENCE</scope>
</reference>
<accession>A0A8J2KN48</accession>
<evidence type="ECO:0000313" key="6">
    <source>
        <dbReference type="EMBL" id="CAG7817535.1"/>
    </source>
</evidence>
<dbReference type="Pfam" id="PF13913">
    <property type="entry name" value="zf-C2HC_2"/>
    <property type="match status" value="1"/>
</dbReference>
<evidence type="ECO:0000259" key="5">
    <source>
        <dbReference type="PROSITE" id="PS52027"/>
    </source>
</evidence>
<gene>
    <name evidence="6" type="ORF">AFUS01_LOCUS28094</name>
</gene>